<keyword evidence="5" id="KW-1185">Reference proteome</keyword>
<dbReference type="SMART" id="SM00862">
    <property type="entry name" value="Trans_reg_C"/>
    <property type="match status" value="1"/>
</dbReference>
<dbReference type="Pfam" id="PF00486">
    <property type="entry name" value="Trans_reg_C"/>
    <property type="match status" value="1"/>
</dbReference>
<dbReference type="InterPro" id="IPR011990">
    <property type="entry name" value="TPR-like_helical_dom_sf"/>
</dbReference>
<comment type="caution">
    <text evidence="4">The sequence shown here is derived from an EMBL/GenBank/DDBJ whole genome shotgun (WGS) entry which is preliminary data.</text>
</comment>
<sequence>MTGPLGTTEVQPRVMQVLVALADEAGRVVTRETLFERCWGDVYVGDDSLNRVVLALRKVIGQLGGEGFEIETIRKAGYRLSGSLAKVPDDIGKAAIGLDRRNLAKAAIAFVVLGGLGAWAASNSSRDRRFEALLRQGHAALAGDDNQFRPDVALRAFQEATDIHPDNPRALGWLALTKSYFAQTAPEEHSATSVANAAQIAQQALAIDPKEPNALMAMFELEGATLDWWGRDRLLRKVITIDSRNELATGELAALLLAAGMTRESSLWGERNISLLPLSQNALAGRATRLWMSGLVADADNVINQLRTSFPTSRWIWSVRFRLYAFTGRARAAETMLGADPGMLRKGPETDMWRTGLHALEDPSVTNIARAREACFAAAQVSGELAGYAMVILSALREVDSAFEVATGHLLSRSAIVQARKPAYEREPTDAMHRINTSWLFAPPCKEMRADPRFIPLCHGIGLVEYWQRRGVKPDYVRMDAAKPPRL</sequence>
<accession>A0ABP7KY64</accession>
<dbReference type="SUPFAM" id="SSF48452">
    <property type="entry name" value="TPR-like"/>
    <property type="match status" value="2"/>
</dbReference>
<dbReference type="Proteomes" id="UP001500827">
    <property type="component" value="Unassembled WGS sequence"/>
</dbReference>
<dbReference type="SUPFAM" id="SSF46894">
    <property type="entry name" value="C-terminal effector domain of the bipartite response regulators"/>
    <property type="match status" value="1"/>
</dbReference>
<evidence type="ECO:0000313" key="4">
    <source>
        <dbReference type="EMBL" id="GAA3889927.1"/>
    </source>
</evidence>
<organism evidence="4 5">
    <name type="scientific">Sphingomonas limnosediminicola</name>
    <dbReference type="NCBI Taxonomy" id="940133"/>
    <lineage>
        <taxon>Bacteria</taxon>
        <taxon>Pseudomonadati</taxon>
        <taxon>Pseudomonadota</taxon>
        <taxon>Alphaproteobacteria</taxon>
        <taxon>Sphingomonadales</taxon>
        <taxon>Sphingomonadaceae</taxon>
        <taxon>Sphingomonas</taxon>
    </lineage>
</organism>
<keyword evidence="1 2" id="KW-0238">DNA-binding</keyword>
<protein>
    <recommendedName>
        <fullName evidence="3">OmpR/PhoB-type domain-containing protein</fullName>
    </recommendedName>
</protein>
<dbReference type="PROSITE" id="PS51755">
    <property type="entry name" value="OMPR_PHOB"/>
    <property type="match status" value="1"/>
</dbReference>
<dbReference type="CDD" id="cd00383">
    <property type="entry name" value="trans_reg_C"/>
    <property type="match status" value="1"/>
</dbReference>
<evidence type="ECO:0000256" key="1">
    <source>
        <dbReference type="ARBA" id="ARBA00023125"/>
    </source>
</evidence>
<evidence type="ECO:0000256" key="2">
    <source>
        <dbReference type="PROSITE-ProRule" id="PRU01091"/>
    </source>
</evidence>
<dbReference type="Gene3D" id="1.25.40.10">
    <property type="entry name" value="Tetratricopeptide repeat domain"/>
    <property type="match status" value="1"/>
</dbReference>
<dbReference type="EMBL" id="BAABBM010000001">
    <property type="protein sequence ID" value="GAA3889927.1"/>
    <property type="molecule type" value="Genomic_DNA"/>
</dbReference>
<feature type="domain" description="OmpR/PhoB-type" evidence="3">
    <location>
        <begin position="1"/>
        <end position="82"/>
    </location>
</feature>
<feature type="DNA-binding region" description="OmpR/PhoB-type" evidence="2">
    <location>
        <begin position="1"/>
        <end position="82"/>
    </location>
</feature>
<dbReference type="InterPro" id="IPR016032">
    <property type="entry name" value="Sig_transdc_resp-reg_C-effctor"/>
</dbReference>
<name>A0ABP7KY64_9SPHN</name>
<evidence type="ECO:0000259" key="3">
    <source>
        <dbReference type="PROSITE" id="PS51755"/>
    </source>
</evidence>
<reference evidence="5" key="1">
    <citation type="journal article" date="2019" name="Int. J. Syst. Evol. Microbiol.">
        <title>The Global Catalogue of Microorganisms (GCM) 10K type strain sequencing project: providing services to taxonomists for standard genome sequencing and annotation.</title>
        <authorList>
            <consortium name="The Broad Institute Genomics Platform"/>
            <consortium name="The Broad Institute Genome Sequencing Center for Infectious Disease"/>
            <person name="Wu L."/>
            <person name="Ma J."/>
        </authorList>
    </citation>
    <scope>NUCLEOTIDE SEQUENCE [LARGE SCALE GENOMIC DNA]</scope>
    <source>
        <strain evidence="5">JCM 17543</strain>
    </source>
</reference>
<dbReference type="InterPro" id="IPR001867">
    <property type="entry name" value="OmpR/PhoB-type_DNA-bd"/>
</dbReference>
<dbReference type="InterPro" id="IPR036388">
    <property type="entry name" value="WH-like_DNA-bd_sf"/>
</dbReference>
<evidence type="ECO:0000313" key="5">
    <source>
        <dbReference type="Proteomes" id="UP001500827"/>
    </source>
</evidence>
<dbReference type="Gene3D" id="1.10.10.10">
    <property type="entry name" value="Winged helix-like DNA-binding domain superfamily/Winged helix DNA-binding domain"/>
    <property type="match status" value="1"/>
</dbReference>
<dbReference type="RefSeq" id="WP_344698228.1">
    <property type="nucleotide sequence ID" value="NZ_BAABBM010000001.1"/>
</dbReference>
<proteinExistence type="predicted"/>
<gene>
    <name evidence="4" type="ORF">GCM10022276_06200</name>
</gene>